<keyword evidence="11" id="KW-1185">Reference proteome</keyword>
<evidence type="ECO:0000259" key="9">
    <source>
        <dbReference type="PROSITE" id="PS50305"/>
    </source>
</evidence>
<evidence type="ECO:0000256" key="8">
    <source>
        <dbReference type="SAM" id="Coils"/>
    </source>
</evidence>
<organism evidence="10 11">
    <name type="scientific">Adineta steineri</name>
    <dbReference type="NCBI Taxonomy" id="433720"/>
    <lineage>
        <taxon>Eukaryota</taxon>
        <taxon>Metazoa</taxon>
        <taxon>Spiralia</taxon>
        <taxon>Gnathifera</taxon>
        <taxon>Rotifera</taxon>
        <taxon>Eurotatoria</taxon>
        <taxon>Bdelloidea</taxon>
        <taxon>Adinetida</taxon>
        <taxon>Adinetidae</taxon>
        <taxon>Adineta</taxon>
    </lineage>
</organism>
<comment type="caution">
    <text evidence="10">The sequence shown here is derived from an EMBL/GenBank/DDBJ whole genome shotgun (WGS) entry which is preliminary data.</text>
</comment>
<dbReference type="UniPathway" id="UPA00057">
    <property type="reaction ID" value="UER00099"/>
</dbReference>
<evidence type="ECO:0000256" key="7">
    <source>
        <dbReference type="PROSITE-ProRule" id="PRU00236"/>
    </source>
</evidence>
<keyword evidence="2" id="KW-0808">Transferase</keyword>
<dbReference type="GO" id="GO:0006695">
    <property type="term" value="P:cholesterol biosynthetic process"/>
    <property type="evidence" value="ECO:0007669"/>
    <property type="project" value="InterPro"/>
</dbReference>
<dbReference type="InterPro" id="IPR026590">
    <property type="entry name" value="Ssirtuin_cat_dom"/>
</dbReference>
<evidence type="ECO:0000256" key="3">
    <source>
        <dbReference type="ARBA" id="ARBA00022723"/>
    </source>
</evidence>
<dbReference type="Gene3D" id="2.20.28.200">
    <property type="match status" value="1"/>
</dbReference>
<gene>
    <name evidence="10" type="ORF">QVE165_LOCUS26508</name>
</gene>
<evidence type="ECO:0000256" key="2">
    <source>
        <dbReference type="ARBA" id="ARBA00022679"/>
    </source>
</evidence>
<evidence type="ECO:0000256" key="4">
    <source>
        <dbReference type="ARBA" id="ARBA00022833"/>
    </source>
</evidence>
<dbReference type="OrthoDB" id="2919105at2759"/>
<evidence type="ECO:0000313" key="11">
    <source>
        <dbReference type="Proteomes" id="UP000663832"/>
    </source>
</evidence>
<dbReference type="EMBL" id="CAJNOM010000197">
    <property type="protein sequence ID" value="CAF1213676.1"/>
    <property type="molecule type" value="Genomic_DNA"/>
</dbReference>
<dbReference type="PROSITE" id="PS50305">
    <property type="entry name" value="SIRTUIN"/>
    <property type="match status" value="1"/>
</dbReference>
<dbReference type="InterPro" id="IPR005919">
    <property type="entry name" value="Pmev_kin_anim"/>
</dbReference>
<dbReference type="Gene3D" id="3.40.50.1220">
    <property type="entry name" value="TPP-binding domain"/>
    <property type="match status" value="1"/>
</dbReference>
<dbReference type="EC" id="2.3.1.286" evidence="1"/>
<keyword evidence="8" id="KW-0175">Coiled coil</keyword>
<feature type="binding site" evidence="7">
    <location>
        <position position="178"/>
    </location>
    <ligand>
        <name>Zn(2+)</name>
        <dbReference type="ChEBI" id="CHEBI:29105"/>
    </ligand>
</feature>
<feature type="binding site" evidence="7">
    <location>
        <position position="141"/>
    </location>
    <ligand>
        <name>Zn(2+)</name>
        <dbReference type="ChEBI" id="CHEBI:29105"/>
    </ligand>
</feature>
<accession>A0A814X6D9</accession>
<keyword evidence="4 7" id="KW-0862">Zinc</keyword>
<dbReference type="Gene3D" id="3.40.50.300">
    <property type="entry name" value="P-loop containing nucleotide triphosphate hydrolases"/>
    <property type="match status" value="1"/>
</dbReference>
<dbReference type="GO" id="GO:0005634">
    <property type="term" value="C:nucleus"/>
    <property type="evidence" value="ECO:0007669"/>
    <property type="project" value="TreeGrafter"/>
</dbReference>
<feature type="active site" description="Proton acceptor" evidence="7">
    <location>
        <position position="133"/>
    </location>
</feature>
<keyword evidence="3 7" id="KW-0479">Metal-binding</keyword>
<evidence type="ECO:0000256" key="6">
    <source>
        <dbReference type="ARBA" id="ARBA00038170"/>
    </source>
</evidence>
<name>A0A814X6D9_9BILA</name>
<evidence type="ECO:0000313" key="10">
    <source>
        <dbReference type="EMBL" id="CAF1213676.1"/>
    </source>
</evidence>
<sequence length="458" mass="52735">MSLSYAESLSYFPHKGKVGMPELSEKSDELQLKLNQLEEMIRQSHHTVVITGAGISTDAGIPDFRGPNGVWTLEKRGEKPSFNTGFDKAIPTYTHKALCRLEENNYLHYVISQNIDGLHHRSGLPLDKLAELHGNVFSEECEVCHAQIIRPACVGSYCRKRTGNICNSVKGRHKNLSCRGKLRDTILDWEDPLPESALKLSEQHCAKADLCLCLGTSLQIRPCRDLPRKTKKNGGKVVIVNLQKTSMDSIANLVIHERCDHVMKYILEKLNLNDTSKYSHVKKVILLSGKYKSGKDYIGRKLTENLSALYLNINEFIKLQYDKTHTKDSSDSEDIYQTNIIKWREEKSREDPTIFCRMMIEEKDQLCSSYPIWIINDIKSYKEIEYLKTIFNDRLLFVRIDASNEIRQERGWNSQNDTDNSELDSQLDTNVQWSFIFSNNEENTFNEQMDHLMKMINS</sequence>
<feature type="binding site" evidence="7">
    <location>
        <position position="173"/>
    </location>
    <ligand>
        <name>Zn(2+)</name>
        <dbReference type="ChEBI" id="CHEBI:29105"/>
    </ligand>
</feature>
<reference evidence="10" key="1">
    <citation type="submission" date="2021-02" db="EMBL/GenBank/DDBJ databases">
        <authorList>
            <person name="Nowell W R."/>
        </authorList>
    </citation>
    <scope>NUCLEOTIDE SEQUENCE</scope>
</reference>
<dbReference type="InterPro" id="IPR029035">
    <property type="entry name" value="DHS-like_NAD/FAD-binding_dom"/>
</dbReference>
<evidence type="ECO:0000256" key="1">
    <source>
        <dbReference type="ARBA" id="ARBA00012928"/>
    </source>
</evidence>
<dbReference type="GO" id="GO:0070403">
    <property type="term" value="F:NAD+ binding"/>
    <property type="evidence" value="ECO:0007669"/>
    <property type="project" value="InterPro"/>
</dbReference>
<keyword evidence="5" id="KW-0520">NAD</keyword>
<proteinExistence type="inferred from homology"/>
<dbReference type="InterPro" id="IPR027417">
    <property type="entry name" value="P-loop_NTPase"/>
</dbReference>
<dbReference type="Proteomes" id="UP000663832">
    <property type="component" value="Unassembled WGS sequence"/>
</dbReference>
<dbReference type="GO" id="GO:0000122">
    <property type="term" value="P:negative regulation of transcription by RNA polymerase II"/>
    <property type="evidence" value="ECO:0007669"/>
    <property type="project" value="TreeGrafter"/>
</dbReference>
<dbReference type="GO" id="GO:0004631">
    <property type="term" value="F:phosphomevalonate kinase activity"/>
    <property type="evidence" value="ECO:0007669"/>
    <property type="project" value="InterPro"/>
</dbReference>
<protein>
    <recommendedName>
        <fullName evidence="1">protein acetyllysine N-acetyltransferase</fullName>
        <ecNumber evidence="1">2.3.1.286</ecNumber>
    </recommendedName>
</protein>
<dbReference type="GO" id="GO:0019287">
    <property type="term" value="P:isopentenyl diphosphate biosynthetic process, mevalonate pathway"/>
    <property type="evidence" value="ECO:0007669"/>
    <property type="project" value="UniProtKB-UniPathway"/>
</dbReference>
<dbReference type="InterPro" id="IPR003000">
    <property type="entry name" value="Sirtuin"/>
</dbReference>
<dbReference type="SUPFAM" id="SSF52467">
    <property type="entry name" value="DHS-like NAD/FAD-binding domain"/>
    <property type="match status" value="1"/>
</dbReference>
<dbReference type="InterPro" id="IPR050134">
    <property type="entry name" value="NAD-dep_sirtuin_deacylases"/>
</dbReference>
<dbReference type="SUPFAM" id="SSF52540">
    <property type="entry name" value="P-loop containing nucleoside triphosphate hydrolases"/>
    <property type="match status" value="1"/>
</dbReference>
<dbReference type="GO" id="GO:0003714">
    <property type="term" value="F:transcription corepressor activity"/>
    <property type="evidence" value="ECO:0007669"/>
    <property type="project" value="TreeGrafter"/>
</dbReference>
<dbReference type="Pfam" id="PF04275">
    <property type="entry name" value="P-mevalo_kinase"/>
    <property type="match status" value="1"/>
</dbReference>
<dbReference type="PANTHER" id="PTHR11085:SF12">
    <property type="entry name" value="NAD-DEPENDENT PROTEIN DEACYLASE SIRTUIN-6"/>
    <property type="match status" value="1"/>
</dbReference>
<dbReference type="FunFam" id="3.40.50.1220:FF:000038">
    <property type="entry name" value="NAD-dependent protein deacetylase sirtuin-6 isoform X2"/>
    <property type="match status" value="1"/>
</dbReference>
<feature type="binding site" evidence="7">
    <location>
        <position position="144"/>
    </location>
    <ligand>
        <name>Zn(2+)</name>
        <dbReference type="ChEBI" id="CHEBI:29105"/>
    </ligand>
</feature>
<dbReference type="GO" id="GO:0005737">
    <property type="term" value="C:cytoplasm"/>
    <property type="evidence" value="ECO:0007669"/>
    <property type="project" value="InterPro"/>
</dbReference>
<dbReference type="AlphaFoldDB" id="A0A814X6D9"/>
<dbReference type="GO" id="GO:0046969">
    <property type="term" value="F:histone H3K9 deacetylase activity, NAD-dependent"/>
    <property type="evidence" value="ECO:0007669"/>
    <property type="project" value="TreeGrafter"/>
</dbReference>
<dbReference type="GO" id="GO:0046872">
    <property type="term" value="F:metal ion binding"/>
    <property type="evidence" value="ECO:0007669"/>
    <property type="project" value="UniProtKB-KW"/>
</dbReference>
<comment type="similarity">
    <text evidence="6">Belongs to the sirtuin family. Class IV subfamily.</text>
</comment>
<dbReference type="Pfam" id="PF02146">
    <property type="entry name" value="SIR2"/>
    <property type="match status" value="1"/>
</dbReference>
<evidence type="ECO:0000256" key="5">
    <source>
        <dbReference type="ARBA" id="ARBA00023027"/>
    </source>
</evidence>
<dbReference type="PANTHER" id="PTHR11085">
    <property type="entry name" value="NAD-DEPENDENT PROTEIN DEACYLASE SIRTUIN-5, MITOCHONDRIAL-RELATED"/>
    <property type="match status" value="1"/>
</dbReference>
<feature type="coiled-coil region" evidence="8">
    <location>
        <begin position="20"/>
        <end position="47"/>
    </location>
</feature>
<feature type="domain" description="Deacetylase sirtuin-type" evidence="9">
    <location>
        <begin position="27"/>
        <end position="273"/>
    </location>
</feature>